<evidence type="ECO:0000259" key="4">
    <source>
        <dbReference type="PROSITE" id="PS01124"/>
    </source>
</evidence>
<dbReference type="EMBL" id="NUWN01000057">
    <property type="protein sequence ID" value="PFK37417.1"/>
    <property type="molecule type" value="Genomic_DNA"/>
</dbReference>
<evidence type="ECO:0000313" key="6">
    <source>
        <dbReference type="Proteomes" id="UP000242656"/>
    </source>
</evidence>
<name>A0A2B0LZT1_BACCE</name>
<evidence type="ECO:0000256" key="1">
    <source>
        <dbReference type="ARBA" id="ARBA00023015"/>
    </source>
</evidence>
<keyword evidence="1" id="KW-0805">Transcription regulation</keyword>
<dbReference type="PROSITE" id="PS01124">
    <property type="entry name" value="HTH_ARAC_FAMILY_2"/>
    <property type="match status" value="1"/>
</dbReference>
<dbReference type="PANTHER" id="PTHR43280:SF34">
    <property type="entry name" value="ARAC-FAMILY TRANSCRIPTIONAL REGULATOR"/>
    <property type="match status" value="1"/>
</dbReference>
<dbReference type="SUPFAM" id="SSF46689">
    <property type="entry name" value="Homeodomain-like"/>
    <property type="match status" value="2"/>
</dbReference>
<evidence type="ECO:0000313" key="5">
    <source>
        <dbReference type="EMBL" id="PFK37417.1"/>
    </source>
</evidence>
<protein>
    <recommendedName>
        <fullName evidence="4">HTH araC/xylS-type domain-containing protein</fullName>
    </recommendedName>
</protein>
<feature type="domain" description="HTH araC/xylS-type" evidence="4">
    <location>
        <begin position="69"/>
        <end position="167"/>
    </location>
</feature>
<accession>A0A2B0LZT1</accession>
<evidence type="ECO:0000256" key="3">
    <source>
        <dbReference type="ARBA" id="ARBA00023163"/>
    </source>
</evidence>
<dbReference type="Proteomes" id="UP000242656">
    <property type="component" value="Unassembled WGS sequence"/>
</dbReference>
<dbReference type="AlphaFoldDB" id="A0A2B0LZT1"/>
<sequence>MENSSFLLSSHIIYAILWRKYRNIIDFSNRTRYNKLQFKLKENVIEYALCTFADRVKEYNLHNHSQTVIACLDYVSKNIYNEITLKDLANSIEVNPSYLSNLLKAEVGIPLSEYVQRERVEEAKKLLTLTTHTLSEICMWLNFNDQSYFTRIFKKFTGTTPKQYRETCTVL</sequence>
<dbReference type="InterPro" id="IPR018060">
    <property type="entry name" value="HTH_AraC"/>
</dbReference>
<dbReference type="Pfam" id="PF12833">
    <property type="entry name" value="HTH_18"/>
    <property type="match status" value="1"/>
</dbReference>
<organism evidence="5 6">
    <name type="scientific">Bacillus cereus</name>
    <dbReference type="NCBI Taxonomy" id="1396"/>
    <lineage>
        <taxon>Bacteria</taxon>
        <taxon>Bacillati</taxon>
        <taxon>Bacillota</taxon>
        <taxon>Bacilli</taxon>
        <taxon>Bacillales</taxon>
        <taxon>Bacillaceae</taxon>
        <taxon>Bacillus</taxon>
        <taxon>Bacillus cereus group</taxon>
    </lineage>
</organism>
<keyword evidence="2" id="KW-0238">DNA-binding</keyword>
<proteinExistence type="predicted"/>
<keyword evidence="3" id="KW-0804">Transcription</keyword>
<evidence type="ECO:0000256" key="2">
    <source>
        <dbReference type="ARBA" id="ARBA00023125"/>
    </source>
</evidence>
<dbReference type="InterPro" id="IPR018062">
    <property type="entry name" value="HTH_AraC-typ_CS"/>
</dbReference>
<dbReference type="GO" id="GO:0003700">
    <property type="term" value="F:DNA-binding transcription factor activity"/>
    <property type="evidence" value="ECO:0007669"/>
    <property type="project" value="InterPro"/>
</dbReference>
<dbReference type="GO" id="GO:0043565">
    <property type="term" value="F:sequence-specific DNA binding"/>
    <property type="evidence" value="ECO:0007669"/>
    <property type="project" value="InterPro"/>
</dbReference>
<gene>
    <name evidence="5" type="ORF">COI93_15315</name>
</gene>
<reference evidence="5 6" key="1">
    <citation type="submission" date="2017-09" db="EMBL/GenBank/DDBJ databases">
        <title>Large-scale bioinformatics analysis of Bacillus genomes uncovers conserved roles of natural products in bacterial physiology.</title>
        <authorList>
            <consortium name="Agbiome Team Llc"/>
            <person name="Bleich R.M."/>
            <person name="Grubbs K.J."/>
            <person name="Santa Maria K.C."/>
            <person name="Allen S.E."/>
            <person name="Farag S."/>
            <person name="Shank E.A."/>
            <person name="Bowers A."/>
        </authorList>
    </citation>
    <scope>NUCLEOTIDE SEQUENCE [LARGE SCALE GENOMIC DNA]</scope>
    <source>
        <strain evidence="5 6">AFS083043</strain>
    </source>
</reference>
<dbReference type="Gene3D" id="1.10.10.60">
    <property type="entry name" value="Homeodomain-like"/>
    <property type="match status" value="2"/>
</dbReference>
<dbReference type="InterPro" id="IPR020449">
    <property type="entry name" value="Tscrpt_reg_AraC-type_HTH"/>
</dbReference>
<dbReference type="InterPro" id="IPR009057">
    <property type="entry name" value="Homeodomain-like_sf"/>
</dbReference>
<dbReference type="SMART" id="SM00342">
    <property type="entry name" value="HTH_ARAC"/>
    <property type="match status" value="1"/>
</dbReference>
<dbReference type="PROSITE" id="PS00041">
    <property type="entry name" value="HTH_ARAC_FAMILY_1"/>
    <property type="match status" value="1"/>
</dbReference>
<dbReference type="PRINTS" id="PR00032">
    <property type="entry name" value="HTHARAC"/>
</dbReference>
<dbReference type="PANTHER" id="PTHR43280">
    <property type="entry name" value="ARAC-FAMILY TRANSCRIPTIONAL REGULATOR"/>
    <property type="match status" value="1"/>
</dbReference>
<comment type="caution">
    <text evidence="5">The sequence shown here is derived from an EMBL/GenBank/DDBJ whole genome shotgun (WGS) entry which is preliminary data.</text>
</comment>